<keyword evidence="4" id="KW-0132">Cell division</keyword>
<feature type="domain" description="Kinetochore protein Nuf2 N-terminal" evidence="10">
    <location>
        <begin position="14"/>
        <end position="114"/>
    </location>
</feature>
<keyword evidence="12" id="KW-1185">Reference proteome</keyword>
<keyword evidence="5" id="KW-0498">Mitosis</keyword>
<reference evidence="11 12" key="1">
    <citation type="submission" date="2020-11" db="EMBL/GenBank/DDBJ databases">
        <authorList>
            <person name="Wallbank WR R."/>
            <person name="Pardo Diaz C."/>
            <person name="Kozak K."/>
            <person name="Martin S."/>
            <person name="Jiggins C."/>
            <person name="Moest M."/>
            <person name="Warren A I."/>
            <person name="Generalovic N T."/>
            <person name="Byers J.R.P. K."/>
            <person name="Montejo-Kovacevich G."/>
            <person name="Yen C E."/>
        </authorList>
    </citation>
    <scope>NUCLEOTIDE SEQUENCE [LARGE SCALE GENOMIC DNA]</scope>
</reference>
<dbReference type="EMBL" id="LR899009">
    <property type="protein sequence ID" value="CAD7078865.1"/>
    <property type="molecule type" value="Genomic_DNA"/>
</dbReference>
<proteinExistence type="inferred from homology"/>
<organism evidence="11 12">
    <name type="scientific">Hermetia illucens</name>
    <name type="common">Black soldier fly</name>
    <dbReference type="NCBI Taxonomy" id="343691"/>
    <lineage>
        <taxon>Eukaryota</taxon>
        <taxon>Metazoa</taxon>
        <taxon>Ecdysozoa</taxon>
        <taxon>Arthropoda</taxon>
        <taxon>Hexapoda</taxon>
        <taxon>Insecta</taxon>
        <taxon>Pterygota</taxon>
        <taxon>Neoptera</taxon>
        <taxon>Endopterygota</taxon>
        <taxon>Diptera</taxon>
        <taxon>Brachycera</taxon>
        <taxon>Stratiomyomorpha</taxon>
        <taxon>Stratiomyidae</taxon>
        <taxon>Hermetiinae</taxon>
        <taxon>Hermetia</taxon>
    </lineage>
</organism>
<evidence type="ECO:0000256" key="4">
    <source>
        <dbReference type="ARBA" id="ARBA00022618"/>
    </source>
</evidence>
<evidence type="ECO:0000256" key="8">
    <source>
        <dbReference type="ARBA" id="ARBA00023328"/>
    </source>
</evidence>
<sequence>MSNAKFIADWNDIFDHKIKESDLQKPTELFVFNVLVDYLKKFSMDCAALINHKNSPNPEMRRQFRARFCAYIDHIYKISCAANNFVYYDFIKPSPKKTTHMLKVLLNYYLYVEMLKKETVTLADAKIKERNRLLDKKTNYHLEVEAYKRQLNEIQERIAKYKDTLPKLKEQAEALASKEKAQAEKIAQLQDTIRNYDAILNQLKCKEDELKCDLVSEEEIESIAANKAVLEQAISEQEEIERITLANSKDRVKLLNKMQTSIEKIEITMKSYPLEDLNPLREMKASLQQMYNQLASQKAINDKKKNTIETNLEMMHKYEIIMRQKKDILLDIEGKAVETLHIKKNIENEEMIYEDLTGTLQSLEKELQEQNELGDFILGSVQSVVDALCDS</sequence>
<evidence type="ECO:0000313" key="12">
    <source>
        <dbReference type="Proteomes" id="UP000594454"/>
    </source>
</evidence>
<accession>A0A7R8UDP0</accession>
<feature type="coiled-coil region" evidence="9">
    <location>
        <begin position="137"/>
        <end position="240"/>
    </location>
</feature>
<evidence type="ECO:0000256" key="7">
    <source>
        <dbReference type="ARBA" id="ARBA00023306"/>
    </source>
</evidence>
<evidence type="ECO:0000256" key="2">
    <source>
        <dbReference type="ARBA" id="ARBA00005498"/>
    </source>
</evidence>
<evidence type="ECO:0000256" key="6">
    <source>
        <dbReference type="ARBA" id="ARBA00023054"/>
    </source>
</evidence>
<name>A0A7R8UDP0_HERIL</name>
<dbReference type="InterPro" id="IPR038275">
    <property type="entry name" value="Nuf2_N_sf"/>
</dbReference>
<dbReference type="InterPro" id="IPR005549">
    <property type="entry name" value="Kinetochore_Nuf2_N"/>
</dbReference>
<keyword evidence="8" id="KW-0137">Centromere</keyword>
<evidence type="ECO:0000256" key="5">
    <source>
        <dbReference type="ARBA" id="ARBA00022776"/>
    </source>
</evidence>
<feature type="coiled-coil region" evidence="9">
    <location>
        <begin position="346"/>
        <end position="373"/>
    </location>
</feature>
<dbReference type="Proteomes" id="UP000594454">
    <property type="component" value="Chromosome 1"/>
</dbReference>
<dbReference type="OMA" id="ANMECIS"/>
<comment type="subcellular location">
    <subcellularLocation>
        <location evidence="1">Chromosome</location>
        <location evidence="1">Centromere</location>
    </subcellularLocation>
</comment>
<evidence type="ECO:0000256" key="9">
    <source>
        <dbReference type="SAM" id="Coils"/>
    </source>
</evidence>
<keyword evidence="3" id="KW-0158">Chromosome</keyword>
<evidence type="ECO:0000259" key="10">
    <source>
        <dbReference type="Pfam" id="PF03800"/>
    </source>
</evidence>
<dbReference type="GO" id="GO:0051301">
    <property type="term" value="P:cell division"/>
    <property type="evidence" value="ECO:0007669"/>
    <property type="project" value="UniProtKB-KW"/>
</dbReference>
<dbReference type="Gene3D" id="1.10.418.60">
    <property type="entry name" value="Ncd80 complex, Nuf2 subunit"/>
    <property type="match status" value="1"/>
</dbReference>
<protein>
    <recommendedName>
        <fullName evidence="10">Kinetochore protein Nuf2 N-terminal domain-containing protein</fullName>
    </recommendedName>
</protein>
<comment type="similarity">
    <text evidence="2">Belongs to the NUF2 family.</text>
</comment>
<dbReference type="Pfam" id="PF03800">
    <property type="entry name" value="Nuf2"/>
    <property type="match status" value="1"/>
</dbReference>
<dbReference type="OrthoDB" id="7862063at2759"/>
<gene>
    <name evidence="11" type="ORF">HERILL_LOCUS2110</name>
</gene>
<keyword evidence="7" id="KW-0131">Cell cycle</keyword>
<keyword evidence="6 9" id="KW-0175">Coiled coil</keyword>
<dbReference type="InParanoid" id="A0A7R8UDP0"/>
<evidence type="ECO:0000256" key="3">
    <source>
        <dbReference type="ARBA" id="ARBA00022454"/>
    </source>
</evidence>
<dbReference type="AlphaFoldDB" id="A0A7R8UDP0"/>
<dbReference type="GO" id="GO:0031262">
    <property type="term" value="C:Ndc80 complex"/>
    <property type="evidence" value="ECO:0007669"/>
    <property type="project" value="InterPro"/>
</dbReference>
<evidence type="ECO:0000313" key="11">
    <source>
        <dbReference type="EMBL" id="CAD7078865.1"/>
    </source>
</evidence>
<evidence type="ECO:0000256" key="1">
    <source>
        <dbReference type="ARBA" id="ARBA00004584"/>
    </source>
</evidence>